<keyword evidence="2" id="KW-0812">Transmembrane</keyword>
<evidence type="ECO:0000256" key="1">
    <source>
        <dbReference type="SAM" id="MobiDB-lite"/>
    </source>
</evidence>
<gene>
    <name evidence="3" type="ORF">SNEC2469_LOCUS21315</name>
</gene>
<dbReference type="Proteomes" id="UP000601435">
    <property type="component" value="Unassembled WGS sequence"/>
</dbReference>
<evidence type="ECO:0000313" key="4">
    <source>
        <dbReference type="Proteomes" id="UP000601435"/>
    </source>
</evidence>
<feature type="transmembrane region" description="Helical" evidence="2">
    <location>
        <begin position="421"/>
        <end position="446"/>
    </location>
</feature>
<dbReference type="AlphaFoldDB" id="A0A812XII2"/>
<dbReference type="EMBL" id="CAJNJA010037758">
    <property type="protein sequence ID" value="CAE7737914.1"/>
    <property type="molecule type" value="Genomic_DNA"/>
</dbReference>
<evidence type="ECO:0000256" key="2">
    <source>
        <dbReference type="SAM" id="Phobius"/>
    </source>
</evidence>
<name>A0A812XII2_9DINO</name>
<keyword evidence="4" id="KW-1185">Reference proteome</keyword>
<organism evidence="3 4">
    <name type="scientific">Symbiodinium necroappetens</name>
    <dbReference type="NCBI Taxonomy" id="1628268"/>
    <lineage>
        <taxon>Eukaryota</taxon>
        <taxon>Sar</taxon>
        <taxon>Alveolata</taxon>
        <taxon>Dinophyceae</taxon>
        <taxon>Suessiales</taxon>
        <taxon>Symbiodiniaceae</taxon>
        <taxon>Symbiodinium</taxon>
    </lineage>
</organism>
<keyword evidence="2" id="KW-1133">Transmembrane helix</keyword>
<accession>A0A812XII2</accession>
<feature type="region of interest" description="Disordered" evidence="1">
    <location>
        <begin position="114"/>
        <end position="141"/>
    </location>
</feature>
<sequence>MPAKLLHWIAGVGAAISIKISSSIDDVVWLAPFLTNNVSYFSRLKNISIYGIVCWVQTAIAMCIAYSGNKLVMVTRNSKDAWSSEKILTVLAGSMLALYSIKLLHEWVTEVEEEPQDTKEDAGQENKYAKVSPSDLEGGGELTPGRNESRLAYLFVGATLPLNVPFLPSDVQVTMFRDCKILTKAACTGLGNGYADISYSYCVPKCFRYSAASCPDPECQLKEGRCHPSNLPNEILCADLSPSQCDYLLPGQCSLLDLPKSRFQKLFGRFFGLRDHQVCEAHKTIEYQHKFQKLANHNKMKDGATPDLLNVCRQHEAQEGCEKEELCEWRVFHWDEQKQGQARCTVRWQSDVFIQTMAVAEAARRSKRKTAAVGGLLSLPVGFLMGAGSMLGAGGMVLMLAKMMSVITFGFGTGLLLTNPAVLAMSAAIVTVCIIVAITNGVALSLPFSTAVGEKAIAFASKATATWKKVKVASGNFCQELFVGVSPLEAISVRTVSERLVKAEGHCAEKLSGNGSRVYSAGLEQKRPRWMKSPDSLCKDLCIDLVDTIHHNVANIIIAGGTKKVLQACAAMAIQPVESHILGCCAASCGWNPSTQFCENWFFMRSEDRAVWLDECCSEIQIVNGSKRQAMCDSLATLEEQSKMRKTDEPERVPDQEFLFGYSPAEDDRNITGFVGKLRSRVMRLWRKLKKLIGAKHNQTASAQEMIPGDLPDEFTPASNIQMQEDQGYDVHGLDQHSEDASATCQEKLMKKEQCGAVDQTSSNGLQSTLTALTILWCLSALRLRAQLDSFFLEEQRR</sequence>
<feature type="transmembrane region" description="Helical" evidence="2">
    <location>
        <begin position="373"/>
        <end position="401"/>
    </location>
</feature>
<proteinExistence type="predicted"/>
<dbReference type="OrthoDB" id="420367at2759"/>
<feature type="compositionally biased region" description="Basic and acidic residues" evidence="1">
    <location>
        <begin position="116"/>
        <end position="128"/>
    </location>
</feature>
<comment type="caution">
    <text evidence="3">The sequence shown here is derived from an EMBL/GenBank/DDBJ whole genome shotgun (WGS) entry which is preliminary data.</text>
</comment>
<reference evidence="3" key="1">
    <citation type="submission" date="2021-02" db="EMBL/GenBank/DDBJ databases">
        <authorList>
            <person name="Dougan E. K."/>
            <person name="Rhodes N."/>
            <person name="Thang M."/>
            <person name="Chan C."/>
        </authorList>
    </citation>
    <scope>NUCLEOTIDE SEQUENCE</scope>
</reference>
<evidence type="ECO:0000313" key="3">
    <source>
        <dbReference type="EMBL" id="CAE7737914.1"/>
    </source>
</evidence>
<feature type="transmembrane region" description="Helical" evidence="2">
    <location>
        <begin position="47"/>
        <end position="66"/>
    </location>
</feature>
<keyword evidence="2" id="KW-0472">Membrane</keyword>
<protein>
    <submittedName>
        <fullName evidence="3">Uncharacterized protein</fullName>
    </submittedName>
</protein>